<dbReference type="GO" id="GO:0005524">
    <property type="term" value="F:ATP binding"/>
    <property type="evidence" value="ECO:0007669"/>
    <property type="project" value="UniProtKB-UniRule"/>
</dbReference>
<dbReference type="GO" id="GO:0051301">
    <property type="term" value="P:cell division"/>
    <property type="evidence" value="ECO:0007669"/>
    <property type="project" value="UniProtKB-KW"/>
</dbReference>
<comment type="catalytic activity">
    <reaction evidence="11">
        <text>S-ubiquitinyl-[E1 ubiquitin-activating enzyme]-L-cysteine + [acceptor protein]-L-lysine = [E1 ubiquitin-activating enzyme]-L-cysteine + N(6)-monoubiquitinyl-[acceptor protein]-L-lysine.</text>
        <dbReference type="EC" id="2.3.2.24"/>
    </reaction>
</comment>
<evidence type="ECO:0000256" key="20">
    <source>
        <dbReference type="RuleBase" id="RU362109"/>
    </source>
</evidence>
<dbReference type="OrthoDB" id="10253686at2759"/>
<dbReference type="EC" id="2.3.2.23" evidence="2"/>
<evidence type="ECO:0000256" key="10">
    <source>
        <dbReference type="ARBA" id="ARBA00023306"/>
    </source>
</evidence>
<evidence type="ECO:0000256" key="6">
    <source>
        <dbReference type="ARBA" id="ARBA00022776"/>
    </source>
</evidence>
<comment type="function">
    <text evidence="18">Accepts ubiquitin from the E1 complex and catalyzes its covalent attachment to other proteins. In vitro catalyzes 'Lys-11'- and 'Lys-48'-linked polyubiquitination. Acts as an essential factor of the anaphase promoting complex/cyclosome (APC/C), a cell cycle-regulated ubiquitin ligase that controls progression through mitosis. Acts by initiating 'Lys-11'-linked polyubiquitin chains on APC/C substrates, leading to the degradation of APC/C substrates by the proteasome and promoting mitotic exit.</text>
</comment>
<evidence type="ECO:0000256" key="11">
    <source>
        <dbReference type="ARBA" id="ARBA00035845"/>
    </source>
</evidence>
<evidence type="ECO:0000256" key="3">
    <source>
        <dbReference type="ARBA" id="ARBA00022618"/>
    </source>
</evidence>
<dbReference type="PROSITE" id="PS00183">
    <property type="entry name" value="UBC_1"/>
    <property type="match status" value="1"/>
</dbReference>
<dbReference type="InterPro" id="IPR000608">
    <property type="entry name" value="UBC"/>
</dbReference>
<keyword evidence="6" id="KW-0498">Mitosis</keyword>
<dbReference type="STRING" id="166423.A0A0M8ZYH0"/>
<evidence type="ECO:0000256" key="21">
    <source>
        <dbReference type="SAM" id="MobiDB-lite"/>
    </source>
</evidence>
<protein>
    <recommendedName>
        <fullName evidence="13">Ubiquitin-conjugating enzyme E2 C</fullName>
        <ecNumber evidence="2">2.3.2.23</ecNumber>
        <ecNumber evidence="12">2.3.2.24</ecNumber>
    </recommendedName>
    <alternativeName>
        <fullName evidence="17">(E3-independent) E2 ubiquitin-conjugating enzyme C</fullName>
    </alternativeName>
    <alternativeName>
        <fullName evidence="14">E2 ubiquitin-conjugating enzyme C</fullName>
    </alternativeName>
    <alternativeName>
        <fullName evidence="16">Ubiquitin carrier protein C</fullName>
    </alternativeName>
    <alternativeName>
        <fullName evidence="15">Ubiquitin-protein ligase C</fullName>
    </alternativeName>
</protein>
<dbReference type="Gene3D" id="3.10.110.10">
    <property type="entry name" value="Ubiquitin Conjugating Enzyme"/>
    <property type="match status" value="1"/>
</dbReference>
<evidence type="ECO:0000256" key="15">
    <source>
        <dbReference type="ARBA" id="ARBA00042312"/>
    </source>
</evidence>
<evidence type="ECO:0000256" key="2">
    <source>
        <dbReference type="ARBA" id="ARBA00012486"/>
    </source>
</evidence>
<reference evidence="23 24" key="1">
    <citation type="submission" date="2015-07" db="EMBL/GenBank/DDBJ databases">
        <title>The genome of Melipona quadrifasciata.</title>
        <authorList>
            <person name="Pan H."/>
            <person name="Kapheim K."/>
        </authorList>
    </citation>
    <scope>NUCLEOTIDE SEQUENCE [LARGE SCALE GENOMIC DNA]</scope>
    <source>
        <strain evidence="23">0111107301</strain>
        <tissue evidence="23">Whole body</tissue>
    </source>
</reference>
<keyword evidence="5 20" id="KW-0547">Nucleotide-binding</keyword>
<keyword evidence="3" id="KW-0132">Cell division</keyword>
<dbReference type="Proteomes" id="UP000053105">
    <property type="component" value="Unassembled WGS sequence"/>
</dbReference>
<comment type="similarity">
    <text evidence="20">Belongs to the ubiquitin-conjugating enzyme family.</text>
</comment>
<dbReference type="CDD" id="cd23791">
    <property type="entry name" value="UBCc_UBE2C"/>
    <property type="match status" value="1"/>
</dbReference>
<accession>A0A0M8ZYH0</accession>
<evidence type="ECO:0000256" key="18">
    <source>
        <dbReference type="ARBA" id="ARBA00058373"/>
    </source>
</evidence>
<evidence type="ECO:0000256" key="7">
    <source>
        <dbReference type="ARBA" id="ARBA00022786"/>
    </source>
</evidence>
<evidence type="ECO:0000256" key="5">
    <source>
        <dbReference type="ARBA" id="ARBA00022741"/>
    </source>
</evidence>
<keyword evidence="7 20" id="KW-0833">Ubl conjugation pathway</keyword>
<dbReference type="FunFam" id="3.10.110.10:FF:000039">
    <property type="entry name" value="Ubiquitin-conjugating enzyme E2 C"/>
    <property type="match status" value="1"/>
</dbReference>
<name>A0A0M8ZYH0_9HYME</name>
<dbReference type="AlphaFoldDB" id="A0A0M8ZYH0"/>
<organism evidence="23 24">
    <name type="scientific">Melipona quadrifasciata</name>
    <dbReference type="NCBI Taxonomy" id="166423"/>
    <lineage>
        <taxon>Eukaryota</taxon>
        <taxon>Metazoa</taxon>
        <taxon>Ecdysozoa</taxon>
        <taxon>Arthropoda</taxon>
        <taxon>Hexapoda</taxon>
        <taxon>Insecta</taxon>
        <taxon>Pterygota</taxon>
        <taxon>Neoptera</taxon>
        <taxon>Endopterygota</taxon>
        <taxon>Hymenoptera</taxon>
        <taxon>Apocrita</taxon>
        <taxon>Aculeata</taxon>
        <taxon>Apoidea</taxon>
        <taxon>Anthophila</taxon>
        <taxon>Apidae</taxon>
        <taxon>Melipona</taxon>
    </lineage>
</organism>
<evidence type="ECO:0000313" key="24">
    <source>
        <dbReference type="Proteomes" id="UP000053105"/>
    </source>
</evidence>
<evidence type="ECO:0000256" key="17">
    <source>
        <dbReference type="ARBA" id="ARBA00042725"/>
    </source>
</evidence>
<feature type="compositionally biased region" description="Basic and acidic residues" evidence="21">
    <location>
        <begin position="18"/>
        <end position="30"/>
    </location>
</feature>
<evidence type="ECO:0000256" key="13">
    <source>
        <dbReference type="ARBA" id="ARBA00039887"/>
    </source>
</evidence>
<dbReference type="EMBL" id="KQ435824">
    <property type="protein sequence ID" value="KOX72159.1"/>
    <property type="molecule type" value="Genomic_DNA"/>
</dbReference>
<feature type="compositionally biased region" description="Polar residues" evidence="21">
    <location>
        <begin position="1"/>
        <end position="15"/>
    </location>
</feature>
<evidence type="ECO:0000256" key="14">
    <source>
        <dbReference type="ARBA" id="ARBA00041791"/>
    </source>
</evidence>
<evidence type="ECO:0000256" key="12">
    <source>
        <dbReference type="ARBA" id="ARBA00039076"/>
    </source>
</evidence>
<keyword evidence="4" id="KW-0808">Transferase</keyword>
<evidence type="ECO:0000256" key="1">
    <source>
        <dbReference type="ARBA" id="ARBA00000485"/>
    </source>
</evidence>
<dbReference type="GO" id="GO:0061631">
    <property type="term" value="F:ubiquitin conjugating enzyme activity"/>
    <property type="evidence" value="ECO:0007669"/>
    <property type="project" value="UniProtKB-EC"/>
</dbReference>
<keyword evidence="24" id="KW-1185">Reference proteome</keyword>
<feature type="region of interest" description="Disordered" evidence="21">
    <location>
        <begin position="1"/>
        <end position="30"/>
    </location>
</feature>
<dbReference type="PROSITE" id="PS50127">
    <property type="entry name" value="UBC_2"/>
    <property type="match status" value="1"/>
</dbReference>
<dbReference type="EC" id="2.3.2.24" evidence="12"/>
<evidence type="ECO:0000256" key="16">
    <source>
        <dbReference type="ARBA" id="ARBA00042389"/>
    </source>
</evidence>
<dbReference type="PANTHER" id="PTHR24067">
    <property type="entry name" value="UBIQUITIN-CONJUGATING ENZYME E2"/>
    <property type="match status" value="1"/>
</dbReference>
<evidence type="ECO:0000313" key="23">
    <source>
        <dbReference type="EMBL" id="KOX72159.1"/>
    </source>
</evidence>
<evidence type="ECO:0000256" key="19">
    <source>
        <dbReference type="PROSITE-ProRule" id="PRU10133"/>
    </source>
</evidence>
<feature type="domain" description="UBC core" evidence="22">
    <location>
        <begin position="31"/>
        <end position="176"/>
    </location>
</feature>
<keyword evidence="9" id="KW-0832">Ubl conjugation</keyword>
<sequence length="182" mass="20612">MAQNINPFYSSQNAPSKAAEEKQNIPKDKHAVSKRLQKELMVLMMSTEKGVSAFPDGENLFKWIGTITGPRDTVYAGLTYKLTLEFPHSYPYSAPIVRFATPCFHPNVDPVGNICLDILKEKWSALYDVRTILLSIQSLLSEPNNESPLNPQAAKLWNDQTKYKKHLTEEYHRAMNGDQPDS</sequence>
<dbReference type="InterPro" id="IPR050113">
    <property type="entry name" value="Ub_conjugating_enzyme"/>
</dbReference>
<gene>
    <name evidence="23" type="ORF">WN51_01021</name>
</gene>
<proteinExistence type="inferred from homology"/>
<evidence type="ECO:0000259" key="22">
    <source>
        <dbReference type="PROSITE" id="PS50127"/>
    </source>
</evidence>
<comment type="catalytic activity">
    <reaction evidence="1">
        <text>S-ubiquitinyl-[E1 ubiquitin-activating enzyme]-L-cysteine + [E2 ubiquitin-conjugating enzyme]-L-cysteine = [E1 ubiquitin-activating enzyme]-L-cysteine + S-ubiquitinyl-[E2 ubiquitin-conjugating enzyme]-L-cysteine.</text>
        <dbReference type="EC" id="2.3.2.23"/>
    </reaction>
</comment>
<dbReference type="Pfam" id="PF00179">
    <property type="entry name" value="UQ_con"/>
    <property type="match status" value="1"/>
</dbReference>
<dbReference type="SUPFAM" id="SSF54495">
    <property type="entry name" value="UBC-like"/>
    <property type="match status" value="1"/>
</dbReference>
<evidence type="ECO:0000256" key="8">
    <source>
        <dbReference type="ARBA" id="ARBA00022840"/>
    </source>
</evidence>
<evidence type="ECO:0000256" key="4">
    <source>
        <dbReference type="ARBA" id="ARBA00022679"/>
    </source>
</evidence>
<evidence type="ECO:0000256" key="9">
    <source>
        <dbReference type="ARBA" id="ARBA00022843"/>
    </source>
</evidence>
<keyword evidence="10" id="KW-0131">Cell cycle</keyword>
<dbReference type="InterPro" id="IPR023313">
    <property type="entry name" value="UBQ-conjugating_AS"/>
</dbReference>
<feature type="active site" description="Glycyl thioester intermediate" evidence="19">
    <location>
        <position position="115"/>
    </location>
</feature>
<keyword evidence="8 20" id="KW-0067">ATP-binding</keyword>
<dbReference type="InterPro" id="IPR016135">
    <property type="entry name" value="UBQ-conjugating_enzyme/RWD"/>
</dbReference>
<dbReference type="SMART" id="SM00212">
    <property type="entry name" value="UBCc"/>
    <property type="match status" value="1"/>
</dbReference>